<keyword evidence="2" id="KW-0812">Transmembrane</keyword>
<dbReference type="InterPro" id="IPR050823">
    <property type="entry name" value="Plant_Ser_Thr_Prot_Kinase"/>
</dbReference>
<dbReference type="Gene3D" id="1.10.510.10">
    <property type="entry name" value="Transferase(Phosphotransferase) domain 1"/>
    <property type="match status" value="1"/>
</dbReference>
<feature type="compositionally biased region" description="Basic residues" evidence="1">
    <location>
        <begin position="279"/>
        <end position="289"/>
    </location>
</feature>
<dbReference type="PANTHER" id="PTHR45621">
    <property type="entry name" value="OS01G0588500 PROTEIN-RELATED"/>
    <property type="match status" value="1"/>
</dbReference>
<feature type="region of interest" description="Disordered" evidence="1">
    <location>
        <begin position="276"/>
        <end position="313"/>
    </location>
</feature>
<feature type="transmembrane region" description="Helical" evidence="2">
    <location>
        <begin position="145"/>
        <end position="167"/>
    </location>
</feature>
<organism evidence="3 4">
    <name type="scientific">Acer negundo</name>
    <name type="common">Box elder</name>
    <dbReference type="NCBI Taxonomy" id="4023"/>
    <lineage>
        <taxon>Eukaryota</taxon>
        <taxon>Viridiplantae</taxon>
        <taxon>Streptophyta</taxon>
        <taxon>Embryophyta</taxon>
        <taxon>Tracheophyta</taxon>
        <taxon>Spermatophyta</taxon>
        <taxon>Magnoliopsida</taxon>
        <taxon>eudicotyledons</taxon>
        <taxon>Gunneridae</taxon>
        <taxon>Pentapetalae</taxon>
        <taxon>rosids</taxon>
        <taxon>malvids</taxon>
        <taxon>Sapindales</taxon>
        <taxon>Sapindaceae</taxon>
        <taxon>Hippocastanoideae</taxon>
        <taxon>Acereae</taxon>
        <taxon>Acer</taxon>
    </lineage>
</organism>
<feature type="compositionally biased region" description="Basic and acidic residues" evidence="1">
    <location>
        <begin position="295"/>
        <end position="313"/>
    </location>
</feature>
<evidence type="ECO:0000313" key="4">
    <source>
        <dbReference type="Proteomes" id="UP001064489"/>
    </source>
</evidence>
<accession>A0AAD5I692</accession>
<dbReference type="EMBL" id="JAJSOW010000108">
    <property type="protein sequence ID" value="KAI9153686.1"/>
    <property type="molecule type" value="Genomic_DNA"/>
</dbReference>
<sequence>MDKNEANREHNLVEWARPQLGERRRFYRLISPRLEGCFSIKGAQKAIQLVSYCLRPDSKTRPLMSEVVDILTTLPNLKDMAQFLILFSGHASRAYEPEVMLDCGTCSDVIWESSSDGMPPRAMIAPQMFRPVAVRPVLDQNNNCAFFRVCIGLLVPSYIGTLLTLILESCWESDRHRPEVTPDTIPTAEVSIAIDREEGGNIETGDGDDQQLVEALESGDQGNDYDNDGKTGVTGKGSDCRNNFKEGINVASGLVFNRNYETLEIISGPDLGKVDNLRPKSKGKGKGKGKVGDLGSRDKSIPRDLEGTSVRTTKESNRRRWRCLARSGVSNGNQSSLDAISIALVTHGKYSLDGALELDRDLIGIRDLKKTRVGQDGIGALAQLSTARESLANWTQ</sequence>
<comment type="caution">
    <text evidence="3">The sequence shown here is derived from an EMBL/GenBank/DDBJ whole genome shotgun (WGS) entry which is preliminary data.</text>
</comment>
<dbReference type="Proteomes" id="UP001064489">
    <property type="component" value="Chromosome 11"/>
</dbReference>
<protein>
    <submittedName>
        <fullName evidence="3">Uncharacterized protein</fullName>
    </submittedName>
</protein>
<name>A0AAD5I692_ACENE</name>
<keyword evidence="2" id="KW-0472">Membrane</keyword>
<proteinExistence type="predicted"/>
<reference evidence="3" key="2">
    <citation type="submission" date="2023-02" db="EMBL/GenBank/DDBJ databases">
        <authorList>
            <person name="Swenson N.G."/>
            <person name="Wegrzyn J.L."/>
            <person name="Mcevoy S.L."/>
        </authorList>
    </citation>
    <scope>NUCLEOTIDE SEQUENCE</scope>
    <source>
        <strain evidence="3">91603</strain>
        <tissue evidence="3">Leaf</tissue>
    </source>
</reference>
<evidence type="ECO:0000313" key="3">
    <source>
        <dbReference type="EMBL" id="KAI9153686.1"/>
    </source>
</evidence>
<reference evidence="3" key="1">
    <citation type="journal article" date="2022" name="Plant J.">
        <title>Strategies of tolerance reflected in two North American maple genomes.</title>
        <authorList>
            <person name="McEvoy S.L."/>
            <person name="Sezen U.U."/>
            <person name="Trouern-Trend A."/>
            <person name="McMahon S.M."/>
            <person name="Schaberg P.G."/>
            <person name="Yang J."/>
            <person name="Wegrzyn J.L."/>
            <person name="Swenson N.G."/>
        </authorList>
    </citation>
    <scope>NUCLEOTIDE SEQUENCE</scope>
    <source>
        <strain evidence="3">91603</strain>
    </source>
</reference>
<dbReference type="AlphaFoldDB" id="A0AAD5I692"/>
<evidence type="ECO:0000256" key="1">
    <source>
        <dbReference type="SAM" id="MobiDB-lite"/>
    </source>
</evidence>
<gene>
    <name evidence="3" type="ORF">LWI28_014998</name>
</gene>
<keyword evidence="4" id="KW-1185">Reference proteome</keyword>
<evidence type="ECO:0000256" key="2">
    <source>
        <dbReference type="SAM" id="Phobius"/>
    </source>
</evidence>
<keyword evidence="2" id="KW-1133">Transmembrane helix</keyword>